<dbReference type="RefSeq" id="WP_307692002.1">
    <property type="nucleotide sequence ID" value="NZ_JAUSRO010000017.1"/>
</dbReference>
<dbReference type="InterPro" id="IPR019600">
    <property type="entry name" value="Hemin_uptake_protein_HemP"/>
</dbReference>
<dbReference type="Gene3D" id="2.10.70.10">
    <property type="entry name" value="Complement Module, domain 1"/>
    <property type="match status" value="1"/>
</dbReference>
<evidence type="ECO:0000256" key="1">
    <source>
        <dbReference type="SAM" id="MobiDB-lite"/>
    </source>
</evidence>
<evidence type="ECO:0000313" key="3">
    <source>
        <dbReference type="Proteomes" id="UP001226867"/>
    </source>
</evidence>
<accession>A0ABT9SD16</accession>
<organism evidence="2 3">
    <name type="scientific">Variovorax ginsengisoli</name>
    <dbReference type="NCBI Taxonomy" id="363844"/>
    <lineage>
        <taxon>Bacteria</taxon>
        <taxon>Pseudomonadati</taxon>
        <taxon>Pseudomonadota</taxon>
        <taxon>Betaproteobacteria</taxon>
        <taxon>Burkholderiales</taxon>
        <taxon>Comamonadaceae</taxon>
        <taxon>Variovorax</taxon>
    </lineage>
</organism>
<dbReference type="Pfam" id="PF10636">
    <property type="entry name" value="hemP"/>
    <property type="match status" value="1"/>
</dbReference>
<dbReference type="Proteomes" id="UP001226867">
    <property type="component" value="Unassembled WGS sequence"/>
</dbReference>
<reference evidence="2 3" key="1">
    <citation type="submission" date="2023-07" db="EMBL/GenBank/DDBJ databases">
        <title>Sorghum-associated microbial communities from plants grown in Nebraska, USA.</title>
        <authorList>
            <person name="Schachtman D."/>
        </authorList>
    </citation>
    <scope>NUCLEOTIDE SEQUENCE [LARGE SCALE GENOMIC DNA]</scope>
    <source>
        <strain evidence="2 3">DS1607</strain>
    </source>
</reference>
<keyword evidence="3" id="KW-1185">Reference proteome</keyword>
<protein>
    <submittedName>
        <fullName evidence="2">Hemin uptake protein HemP</fullName>
    </submittedName>
</protein>
<sequence length="82" mass="8428">MQTLTLNPSLSGTRFRRAPSAASAKPGPANAPAQATTSAVGVDVGSLDSAALLQGRPAVEIAHNGFVYRLQATRLGKLILTK</sequence>
<dbReference type="EMBL" id="JAUSRO010000017">
    <property type="protein sequence ID" value="MDP9902248.1"/>
    <property type="molecule type" value="Genomic_DNA"/>
</dbReference>
<name>A0ABT9SD16_9BURK</name>
<gene>
    <name evidence="2" type="ORF">J2W36_004525</name>
</gene>
<feature type="compositionally biased region" description="Low complexity" evidence="1">
    <location>
        <begin position="18"/>
        <end position="33"/>
    </location>
</feature>
<evidence type="ECO:0000313" key="2">
    <source>
        <dbReference type="EMBL" id="MDP9902248.1"/>
    </source>
</evidence>
<proteinExistence type="predicted"/>
<feature type="compositionally biased region" description="Polar residues" evidence="1">
    <location>
        <begin position="1"/>
        <end position="12"/>
    </location>
</feature>
<comment type="caution">
    <text evidence="2">The sequence shown here is derived from an EMBL/GenBank/DDBJ whole genome shotgun (WGS) entry which is preliminary data.</text>
</comment>
<feature type="region of interest" description="Disordered" evidence="1">
    <location>
        <begin position="1"/>
        <end position="36"/>
    </location>
</feature>